<sequence>MSFSALSVPVRIWNTESTCIDDLPPLKFSNFVRSLIASREQFKLSLSPSLSLSINGSSADVKPSPDTIRLLQSATPGAFIMSPNQIHTTSQESLLMACVNLVQERASCLEVTKTSFLGHFGVGTNRPLCRHVHSRYRCVLISVLHPPTFPHTRHTHTHSSIHKREKARDSVWLGRYRTDRWAPSPISMRRRNLQDRQLFVFSHLPTAALANNHCSLTHTLIGLRQTQPIAATTQWPGLTYQLSSLEQKGSKCCWLPGLLSVGFLCEKRIREESRKSLSHQKEASGGA</sequence>
<evidence type="ECO:0000313" key="1">
    <source>
        <dbReference type="EMBL" id="VEL21080.1"/>
    </source>
</evidence>
<dbReference type="EMBL" id="CAAALY010049462">
    <property type="protein sequence ID" value="VEL21080.1"/>
    <property type="molecule type" value="Genomic_DNA"/>
</dbReference>
<protein>
    <submittedName>
        <fullName evidence="1">Uncharacterized protein</fullName>
    </submittedName>
</protein>
<name>A0A448WV84_9PLAT</name>
<keyword evidence="2" id="KW-1185">Reference proteome</keyword>
<evidence type="ECO:0000313" key="2">
    <source>
        <dbReference type="Proteomes" id="UP000784294"/>
    </source>
</evidence>
<reference evidence="1" key="1">
    <citation type="submission" date="2018-11" db="EMBL/GenBank/DDBJ databases">
        <authorList>
            <consortium name="Pathogen Informatics"/>
        </authorList>
    </citation>
    <scope>NUCLEOTIDE SEQUENCE</scope>
</reference>
<dbReference type="Proteomes" id="UP000784294">
    <property type="component" value="Unassembled WGS sequence"/>
</dbReference>
<gene>
    <name evidence="1" type="ORF">PXEA_LOCUS14520</name>
</gene>
<accession>A0A448WV84</accession>
<comment type="caution">
    <text evidence="1">The sequence shown here is derived from an EMBL/GenBank/DDBJ whole genome shotgun (WGS) entry which is preliminary data.</text>
</comment>
<dbReference type="AlphaFoldDB" id="A0A448WV84"/>
<proteinExistence type="predicted"/>
<organism evidence="1 2">
    <name type="scientific">Protopolystoma xenopodis</name>
    <dbReference type="NCBI Taxonomy" id="117903"/>
    <lineage>
        <taxon>Eukaryota</taxon>
        <taxon>Metazoa</taxon>
        <taxon>Spiralia</taxon>
        <taxon>Lophotrochozoa</taxon>
        <taxon>Platyhelminthes</taxon>
        <taxon>Monogenea</taxon>
        <taxon>Polyopisthocotylea</taxon>
        <taxon>Polystomatidea</taxon>
        <taxon>Polystomatidae</taxon>
        <taxon>Protopolystoma</taxon>
    </lineage>
</organism>